<dbReference type="Pfam" id="PF08028">
    <property type="entry name" value="Acyl-CoA_dh_2"/>
    <property type="match status" value="1"/>
</dbReference>
<feature type="domain" description="Acyl-CoA dehydrogenase C-terminal" evidence="3">
    <location>
        <begin position="260"/>
        <end position="394"/>
    </location>
</feature>
<dbReference type="PANTHER" id="PTHR43884:SF12">
    <property type="entry name" value="ISOVALERYL-COA DEHYDROGENASE, MITOCHONDRIAL-RELATED"/>
    <property type="match status" value="1"/>
</dbReference>
<evidence type="ECO:0000259" key="3">
    <source>
        <dbReference type="Pfam" id="PF08028"/>
    </source>
</evidence>
<dbReference type="PIRSF" id="PIRSF016578">
    <property type="entry name" value="HsaA"/>
    <property type="match status" value="1"/>
</dbReference>
<evidence type="ECO:0008006" key="6">
    <source>
        <dbReference type="Google" id="ProtNLM"/>
    </source>
</evidence>
<dbReference type="EMBL" id="SDIF01000055">
    <property type="protein sequence ID" value="RXS65196.1"/>
    <property type="molecule type" value="Genomic_DNA"/>
</dbReference>
<proteinExistence type="predicted"/>
<accession>A0A4Q1QTT8</accession>
<dbReference type="AlphaFoldDB" id="A0A4Q1QTT8"/>
<dbReference type="GO" id="GO:0050660">
    <property type="term" value="F:flavin adenine dinucleotide binding"/>
    <property type="evidence" value="ECO:0007669"/>
    <property type="project" value="InterPro"/>
</dbReference>
<dbReference type="Pfam" id="PF02771">
    <property type="entry name" value="Acyl-CoA_dh_N"/>
    <property type="match status" value="1"/>
</dbReference>
<dbReference type="SUPFAM" id="SSF56645">
    <property type="entry name" value="Acyl-CoA dehydrogenase NM domain-like"/>
    <property type="match status" value="1"/>
</dbReference>
<dbReference type="InterPro" id="IPR013786">
    <property type="entry name" value="AcylCoA_DH/ox_N"/>
</dbReference>
<name>A0A4Q1QTT8_9ACTN</name>
<dbReference type="GO" id="GO:0006552">
    <property type="term" value="P:L-leucine catabolic process"/>
    <property type="evidence" value="ECO:0007669"/>
    <property type="project" value="TreeGrafter"/>
</dbReference>
<dbReference type="Proteomes" id="UP000289482">
    <property type="component" value="Unassembled WGS sequence"/>
</dbReference>
<keyword evidence="1" id="KW-0560">Oxidoreductase</keyword>
<dbReference type="Gene3D" id="1.20.140.10">
    <property type="entry name" value="Butyryl-CoA Dehydrogenase, subunit A, domain 3"/>
    <property type="match status" value="1"/>
</dbReference>
<dbReference type="InterPro" id="IPR013107">
    <property type="entry name" value="Acyl-CoA_DH_C"/>
</dbReference>
<evidence type="ECO:0000313" key="5">
    <source>
        <dbReference type="Proteomes" id="UP000289482"/>
    </source>
</evidence>
<sequence length="413" mass="44495">MTTAAPDTTPAKLIEQAGALRETIREQADEAEALGHYTPAVHEAFRQAGFYDLLTPRTYGGLEVDLRTFAKVMIEVACADPGTAWCLCLGQGHALSTATHWPQRAQDEVFANDAGYFRASHSFNPSGTAKRVDGGWLVNATSPYQSGVPYATHATVSVEVVDDTTGAPDATTTDRRVLQVLIPRDQFTVLDNWGGDKVLGMRASGSNTIVVDNQVVPEDYAVDMALGPVSGAAAPGLRIHGNPIYSGAASLSFFLLELVVTVVGAARGALDEYEHLTLTKSAMPPAGTGPRFKYPTFQQDFGIAQMKADGAEAIVLHVADTITRWSHDAVSGIREFTPQMDNRLVGMLLEAGELAGDAVDILFRSAGTSAALRGQRMQRYLRDVLMYRTHRATQYNASARRHGAIEFGELPNL</sequence>
<dbReference type="Gene3D" id="2.40.110.10">
    <property type="entry name" value="Butyryl-CoA Dehydrogenase, subunit A, domain 2"/>
    <property type="match status" value="1"/>
</dbReference>
<dbReference type="InterPro" id="IPR009100">
    <property type="entry name" value="AcylCoA_DH/oxidase_NM_dom_sf"/>
</dbReference>
<reference evidence="4 5" key="1">
    <citation type="submission" date="2019-01" db="EMBL/GenBank/DDBJ databases">
        <title>Draft genome sequences of the type strain Streptomyces sioyaensis DSM 40032 and its novel strain, TM32, a thermotolerant antibiotics-producing actinobacterium.</title>
        <authorList>
            <person name="Nakaew N."/>
            <person name="Lumyong S."/>
            <person name="Sloan W.T."/>
            <person name="Sungthong R."/>
        </authorList>
    </citation>
    <scope>NUCLEOTIDE SEQUENCE [LARGE SCALE GENOMIC DNA]</scope>
    <source>
        <strain evidence="4 5">DSM 40032</strain>
    </source>
</reference>
<dbReference type="GeneID" id="95780133"/>
<protein>
    <recommendedName>
        <fullName evidence="6">Acyl-CoA dehydrogenase</fullName>
    </recommendedName>
</protein>
<feature type="domain" description="Acyl-CoA dehydrogenase/oxidase N-terminal" evidence="2">
    <location>
        <begin position="20"/>
        <end position="93"/>
    </location>
</feature>
<dbReference type="SUPFAM" id="SSF47203">
    <property type="entry name" value="Acyl-CoA dehydrogenase C-terminal domain-like"/>
    <property type="match status" value="1"/>
</dbReference>
<organism evidence="4 5">
    <name type="scientific">Streptomyces sioyaensis</name>
    <dbReference type="NCBI Taxonomy" id="67364"/>
    <lineage>
        <taxon>Bacteria</taxon>
        <taxon>Bacillati</taxon>
        <taxon>Actinomycetota</taxon>
        <taxon>Actinomycetes</taxon>
        <taxon>Kitasatosporales</taxon>
        <taxon>Streptomycetaceae</taxon>
        <taxon>Streptomyces</taxon>
    </lineage>
</organism>
<evidence type="ECO:0000259" key="2">
    <source>
        <dbReference type="Pfam" id="PF02771"/>
    </source>
</evidence>
<comment type="caution">
    <text evidence="4">The sequence shown here is derived from an EMBL/GenBank/DDBJ whole genome shotgun (WGS) entry which is preliminary data.</text>
</comment>
<dbReference type="RefSeq" id="WP_129248941.1">
    <property type="nucleotide sequence ID" value="NZ_JABZEL010000002.1"/>
</dbReference>
<evidence type="ECO:0000256" key="1">
    <source>
        <dbReference type="ARBA" id="ARBA00023002"/>
    </source>
</evidence>
<dbReference type="InterPro" id="IPR036250">
    <property type="entry name" value="AcylCo_DH-like_C"/>
</dbReference>
<dbReference type="PANTHER" id="PTHR43884">
    <property type="entry name" value="ACYL-COA DEHYDROGENASE"/>
    <property type="match status" value="1"/>
</dbReference>
<keyword evidence="5" id="KW-1185">Reference proteome</keyword>
<dbReference type="InterPro" id="IPR037069">
    <property type="entry name" value="AcylCoA_DH/ox_N_sf"/>
</dbReference>
<dbReference type="InterPro" id="IPR046373">
    <property type="entry name" value="Acyl-CoA_Oxase/DH_mid-dom_sf"/>
</dbReference>
<dbReference type="GO" id="GO:0008470">
    <property type="term" value="F:3-methylbutanoyl-CoA dehydrogenase activity"/>
    <property type="evidence" value="ECO:0007669"/>
    <property type="project" value="TreeGrafter"/>
</dbReference>
<gene>
    <name evidence="4" type="ORF">EST54_19595</name>
</gene>
<evidence type="ECO:0000313" key="4">
    <source>
        <dbReference type="EMBL" id="RXS65196.1"/>
    </source>
</evidence>
<dbReference type="Gene3D" id="1.10.540.10">
    <property type="entry name" value="Acyl-CoA dehydrogenase/oxidase, N-terminal domain"/>
    <property type="match status" value="1"/>
</dbReference>